<dbReference type="Proteomes" id="UP001500979">
    <property type="component" value="Unassembled WGS sequence"/>
</dbReference>
<dbReference type="GO" id="GO:0008168">
    <property type="term" value="F:methyltransferase activity"/>
    <property type="evidence" value="ECO:0007669"/>
    <property type="project" value="UniProtKB-KW"/>
</dbReference>
<dbReference type="InterPro" id="IPR029063">
    <property type="entry name" value="SAM-dependent_MTases_sf"/>
</dbReference>
<protein>
    <submittedName>
        <fullName evidence="3">Class I SAM-dependent methyltransferase</fullName>
    </submittedName>
</protein>
<dbReference type="Gene3D" id="3.40.50.150">
    <property type="entry name" value="Vaccinia Virus protein VP39"/>
    <property type="match status" value="1"/>
</dbReference>
<keyword evidence="4" id="KW-1185">Reference proteome</keyword>
<dbReference type="PANTHER" id="PTHR43619:SF2">
    <property type="entry name" value="S-ADENOSYL-L-METHIONINE-DEPENDENT METHYLTRANSFERASES SUPERFAMILY PROTEIN"/>
    <property type="match status" value="1"/>
</dbReference>
<name>A0ABN3VIS1_9PSEU</name>
<dbReference type="PIRSF" id="PIRSF028177">
    <property type="entry name" value="Polyketide_synth_Omtfrase_TcmP"/>
    <property type="match status" value="1"/>
</dbReference>
<dbReference type="SUPFAM" id="SSF53335">
    <property type="entry name" value="S-adenosyl-L-methionine-dependent methyltransferases"/>
    <property type="match status" value="1"/>
</dbReference>
<proteinExistence type="predicted"/>
<reference evidence="3 4" key="1">
    <citation type="journal article" date="2019" name="Int. J. Syst. Evol. Microbiol.">
        <title>The Global Catalogue of Microorganisms (GCM) 10K type strain sequencing project: providing services to taxonomists for standard genome sequencing and annotation.</title>
        <authorList>
            <consortium name="The Broad Institute Genomics Platform"/>
            <consortium name="The Broad Institute Genome Sequencing Center for Infectious Disease"/>
            <person name="Wu L."/>
            <person name="Ma J."/>
        </authorList>
    </citation>
    <scope>NUCLEOTIDE SEQUENCE [LARGE SCALE GENOMIC DNA]</scope>
    <source>
        <strain evidence="3 4">JCM 9383</strain>
    </source>
</reference>
<sequence length="271" mass="30610">MTERIDLTGAPETMLATLYLRALDSRSPDSILGDRQAAEAVDRIDYDFAKFRVRQKDAPSVAIRAKVLDQWVSRCLDARPEVTVMHLGCGLDSRVDRVDPPASVRWYDVDYPEVIELRRRLYPARPHYETIGSSVTAPGLLDRIPGDLPVLVVAEGLTMYLPPHGGIRLLHRITKHFPSGDMLFDAFSTLGVKLSNRANPVVVSSRSRLSWGIDDPRALEASVPGLELVTEWAFTDAPEMDRYSWLLRQVLRGAARITAFRRMGRLLHYRF</sequence>
<evidence type="ECO:0000256" key="2">
    <source>
        <dbReference type="ARBA" id="ARBA00022679"/>
    </source>
</evidence>
<keyword evidence="2" id="KW-0808">Transferase</keyword>
<gene>
    <name evidence="3" type="ORF">GCM10010470_49410</name>
</gene>
<comment type="caution">
    <text evidence="3">The sequence shown here is derived from an EMBL/GenBank/DDBJ whole genome shotgun (WGS) entry which is preliminary data.</text>
</comment>
<dbReference type="GO" id="GO:0032259">
    <property type="term" value="P:methylation"/>
    <property type="evidence" value="ECO:0007669"/>
    <property type="project" value="UniProtKB-KW"/>
</dbReference>
<evidence type="ECO:0000256" key="1">
    <source>
        <dbReference type="ARBA" id="ARBA00022603"/>
    </source>
</evidence>
<dbReference type="PANTHER" id="PTHR43619">
    <property type="entry name" value="S-ADENOSYL-L-METHIONINE-DEPENDENT METHYLTRANSFERASE YKTD-RELATED"/>
    <property type="match status" value="1"/>
</dbReference>
<evidence type="ECO:0000313" key="4">
    <source>
        <dbReference type="Proteomes" id="UP001500979"/>
    </source>
</evidence>
<accession>A0ABN3VIS1</accession>
<evidence type="ECO:0000313" key="3">
    <source>
        <dbReference type="EMBL" id="GAA2808285.1"/>
    </source>
</evidence>
<dbReference type="InterPro" id="IPR007213">
    <property type="entry name" value="Ppm1/Ppm2/Tcmp"/>
</dbReference>
<dbReference type="Pfam" id="PF04072">
    <property type="entry name" value="LCM"/>
    <property type="match status" value="1"/>
</dbReference>
<organism evidence="3 4">
    <name type="scientific">Saccharopolyspora taberi</name>
    <dbReference type="NCBI Taxonomy" id="60895"/>
    <lineage>
        <taxon>Bacteria</taxon>
        <taxon>Bacillati</taxon>
        <taxon>Actinomycetota</taxon>
        <taxon>Actinomycetes</taxon>
        <taxon>Pseudonocardiales</taxon>
        <taxon>Pseudonocardiaceae</taxon>
        <taxon>Saccharopolyspora</taxon>
    </lineage>
</organism>
<dbReference type="EMBL" id="BAAAUX010000020">
    <property type="protein sequence ID" value="GAA2808285.1"/>
    <property type="molecule type" value="Genomic_DNA"/>
</dbReference>
<keyword evidence="1 3" id="KW-0489">Methyltransferase</keyword>
<dbReference type="InterPro" id="IPR016874">
    <property type="entry name" value="TcmP-like"/>
</dbReference>
<dbReference type="RefSeq" id="WP_344683563.1">
    <property type="nucleotide sequence ID" value="NZ_BAAAUX010000020.1"/>
</dbReference>